<keyword evidence="9 17" id="KW-0378">Hydrolase</keyword>
<feature type="domain" description="Aminopeptidase N-like N-terminal" evidence="16">
    <location>
        <begin position="113"/>
        <end position="199"/>
    </location>
</feature>
<evidence type="ECO:0000256" key="11">
    <source>
        <dbReference type="ARBA" id="ARBA00023049"/>
    </source>
</evidence>
<dbReference type="InterPro" id="IPR027268">
    <property type="entry name" value="Peptidase_M4/M1_CTD_sf"/>
</dbReference>
<keyword evidence="7" id="KW-0645">Protease</keyword>
<dbReference type="InterPro" id="IPR038438">
    <property type="entry name" value="PepN_Ig-like_sf"/>
</dbReference>
<keyword evidence="8" id="KW-0479">Metal-binding</keyword>
<reference evidence="17 18" key="1">
    <citation type="submission" date="2020-08" db="EMBL/GenBank/DDBJ databases">
        <title>Genomic Encyclopedia of Type Strains, Phase IV (KMG-IV): sequencing the most valuable type-strain genomes for metagenomic binning, comparative biology and taxonomic classification.</title>
        <authorList>
            <person name="Goeker M."/>
        </authorList>
    </citation>
    <scope>NUCLEOTIDE SEQUENCE [LARGE SCALE GENOMIC DNA]</scope>
    <source>
        <strain evidence="17 18">DSM 26189</strain>
    </source>
</reference>
<dbReference type="Pfam" id="PF11940">
    <property type="entry name" value="DUF3458"/>
    <property type="match status" value="1"/>
</dbReference>
<dbReference type="NCBIfam" id="TIGR02414">
    <property type="entry name" value="pepN_proteo"/>
    <property type="match status" value="1"/>
</dbReference>
<evidence type="ECO:0000256" key="9">
    <source>
        <dbReference type="ARBA" id="ARBA00022801"/>
    </source>
</evidence>
<dbReference type="Proteomes" id="UP000571950">
    <property type="component" value="Unassembled WGS sequence"/>
</dbReference>
<dbReference type="InterPro" id="IPR037144">
    <property type="entry name" value="Peptidase_M1_pepN_C_sf"/>
</dbReference>
<dbReference type="InterPro" id="IPR001930">
    <property type="entry name" value="Peptidase_M1"/>
</dbReference>
<evidence type="ECO:0000256" key="5">
    <source>
        <dbReference type="ARBA" id="ARBA00015611"/>
    </source>
</evidence>
<dbReference type="PANTHER" id="PTHR46322">
    <property type="entry name" value="PUROMYCIN-SENSITIVE AMINOPEPTIDASE"/>
    <property type="match status" value="1"/>
</dbReference>
<dbReference type="GO" id="GO:0008270">
    <property type="term" value="F:zinc ion binding"/>
    <property type="evidence" value="ECO:0007669"/>
    <property type="project" value="InterPro"/>
</dbReference>
<evidence type="ECO:0000259" key="13">
    <source>
        <dbReference type="Pfam" id="PF01433"/>
    </source>
</evidence>
<evidence type="ECO:0000256" key="8">
    <source>
        <dbReference type="ARBA" id="ARBA00022723"/>
    </source>
</evidence>
<dbReference type="GO" id="GO:0006508">
    <property type="term" value="P:proteolysis"/>
    <property type="evidence" value="ECO:0007669"/>
    <property type="project" value="UniProtKB-UniRule"/>
</dbReference>
<feature type="domain" description="Peptidase M1 alanyl aminopeptidase Ig-like fold" evidence="14">
    <location>
        <begin position="457"/>
        <end position="549"/>
    </location>
</feature>
<dbReference type="FunFam" id="1.10.390.10:FF:000002">
    <property type="entry name" value="Aminopeptidase N"/>
    <property type="match status" value="1"/>
</dbReference>
<proteinExistence type="inferred from homology"/>
<dbReference type="Gene3D" id="1.25.50.10">
    <property type="entry name" value="Peptidase M1, alanyl aminopeptidase, C-terminal domain"/>
    <property type="match status" value="1"/>
</dbReference>
<evidence type="ECO:0000256" key="3">
    <source>
        <dbReference type="ARBA" id="ARBA00010136"/>
    </source>
</evidence>
<accession>A0A7W6BNP6</accession>
<keyword evidence="11" id="KW-0482">Metalloprotease</keyword>
<evidence type="ECO:0000259" key="16">
    <source>
        <dbReference type="Pfam" id="PF17900"/>
    </source>
</evidence>
<dbReference type="Pfam" id="PF17432">
    <property type="entry name" value="DUF3458_C"/>
    <property type="match status" value="1"/>
</dbReference>
<dbReference type="SUPFAM" id="SSF55486">
    <property type="entry name" value="Metalloproteases ('zincins'), catalytic domain"/>
    <property type="match status" value="1"/>
</dbReference>
<dbReference type="InterPro" id="IPR014782">
    <property type="entry name" value="Peptidase_M1_dom"/>
</dbReference>
<dbReference type="InterPro" id="IPR035414">
    <property type="entry name" value="Peptidase_M1_pepN_Ig-like"/>
</dbReference>
<dbReference type="Gene3D" id="2.60.40.1840">
    <property type="match status" value="1"/>
</dbReference>
<protein>
    <recommendedName>
        <fullName evidence="5 12">Aminopeptidase N</fullName>
        <ecNumber evidence="4 12">3.4.11.2</ecNumber>
    </recommendedName>
</protein>
<dbReference type="CDD" id="cd09600">
    <property type="entry name" value="M1_APN"/>
    <property type="match status" value="1"/>
</dbReference>
<comment type="caution">
    <text evidence="17">The sequence shown here is derived from an EMBL/GenBank/DDBJ whole genome shotgun (WGS) entry which is preliminary data.</text>
</comment>
<dbReference type="GO" id="GO:0016285">
    <property type="term" value="F:alanyl aminopeptidase activity"/>
    <property type="evidence" value="ECO:0007669"/>
    <property type="project" value="UniProtKB-EC"/>
</dbReference>
<dbReference type="RefSeq" id="WP_188073793.1">
    <property type="nucleotide sequence ID" value="NZ_BSPS01000059.1"/>
</dbReference>
<evidence type="ECO:0000256" key="12">
    <source>
        <dbReference type="NCBIfam" id="TIGR02414"/>
    </source>
</evidence>
<evidence type="ECO:0000259" key="14">
    <source>
        <dbReference type="Pfam" id="PF11940"/>
    </source>
</evidence>
<sequence>MIDAHILPDAETGTVPATPPVIRREDYKAPDWLVPEIALDFRLDAERTEVTARLYVERNGDHDRPLVLDGEELDLLFASVDGDPVEVAPEGGRLILPLDGAKHVVETRVAIAPARNSQLMGLYASGGLLCTQCEAEGFRRITFFPDRPDILSRYAVRMEADKTLYPVLLSNGDPVANGEAGEGRHWAQWNDPFPKPCYLFALVAGDLACNADSFTTMSGREVRLGIWVREEDLPATRHAMAALRNSMAWDERVYGREYDLDVFNIVAVSDFNFGAMENKGLNIFNSRYILVDPDTATDLDYDAVEGVVAHEYFHNWSGNRVTCRDWFQLSLKEGLTVYRDQCFSADMGSEPVKRIEDVRLLRAGQFPEDAGPLAHPVRPESYMEISNFYTATVYNKGAEVIRMMAQILGPEGFRKGTDLYFARHDGQAVTCEDFVRAMEEGGGVDLTQFRLWYSQAGTPRVAATMIHDPEHRRVTLTLSQSIPDTPGQANKKPMVLPLRTALFDRQSGQRREERLLMLTGAEQSFTFEGMTSAPVLSINRGFSAPVIVDAPRTQDELAFLSAHDDDPFARYEAMQQLMVNALTEGVASGELETGAVIEAIRTSATDPSLDDAFVAEAIRLPSEAYIGDQMLVVDPQGIHDAREAMQQAIGAALEPLWRDLHQRTARPAFSLEAGDKGARKLRNVVLSYIAASGAEDAAALAFAQFDGAHNMTERQGALGVLANGMSAERERALAAFYDRYHGNALVLDKWFQTQALACHPDTVEIVRALGRHSDFTLTNPNRVRSLYGAFAANQWAFHSGGAGEGYRLLADLILALDPINPQTAARMVPPLGRWRRFDVERGGRMRAELERIVAQPKLSRDVMEQASKSLAD</sequence>
<dbReference type="EMBL" id="JACIDT010000026">
    <property type="protein sequence ID" value="MBB3928517.1"/>
    <property type="molecule type" value="Genomic_DNA"/>
</dbReference>
<evidence type="ECO:0000256" key="2">
    <source>
        <dbReference type="ARBA" id="ARBA00001947"/>
    </source>
</evidence>
<dbReference type="InterPro" id="IPR024601">
    <property type="entry name" value="Peptidase_M1_pepN_C"/>
</dbReference>
<dbReference type="Pfam" id="PF17900">
    <property type="entry name" value="Peptidase_M1_N"/>
    <property type="match status" value="1"/>
</dbReference>
<dbReference type="PRINTS" id="PR00756">
    <property type="entry name" value="ALADIPTASE"/>
</dbReference>
<dbReference type="FunFam" id="3.30.2010.30:FF:000002">
    <property type="entry name" value="Putative aminopeptidase N"/>
    <property type="match status" value="1"/>
</dbReference>
<feature type="domain" description="Peptidase M1 membrane alanine aminopeptidase" evidence="13">
    <location>
        <begin position="240"/>
        <end position="449"/>
    </location>
</feature>
<evidence type="ECO:0000313" key="18">
    <source>
        <dbReference type="Proteomes" id="UP000571950"/>
    </source>
</evidence>
<dbReference type="Pfam" id="PF01433">
    <property type="entry name" value="Peptidase_M1"/>
    <property type="match status" value="1"/>
</dbReference>
<evidence type="ECO:0000256" key="1">
    <source>
        <dbReference type="ARBA" id="ARBA00000098"/>
    </source>
</evidence>
<keyword evidence="18" id="KW-1185">Reference proteome</keyword>
<feature type="domain" description="Peptidase M1 alanyl aminopeptidase C-terminal" evidence="15">
    <location>
        <begin position="555"/>
        <end position="871"/>
    </location>
</feature>
<evidence type="ECO:0000256" key="4">
    <source>
        <dbReference type="ARBA" id="ARBA00012564"/>
    </source>
</evidence>
<evidence type="ECO:0000256" key="6">
    <source>
        <dbReference type="ARBA" id="ARBA00022438"/>
    </source>
</evidence>
<dbReference type="InterPro" id="IPR012779">
    <property type="entry name" value="Peptidase_M1_pepN"/>
</dbReference>
<comment type="catalytic activity">
    <reaction evidence="1">
        <text>Release of an N-terminal amino acid, Xaa-|-Yaa- from a peptide, amide or arylamide. Xaa is preferably Ala, but may be most amino acids including Pro (slow action). When a terminal hydrophobic residue is followed by a prolyl residue, the two may be released as an intact Xaa-Pro dipeptide.</text>
        <dbReference type="EC" id="3.4.11.2"/>
    </reaction>
</comment>
<evidence type="ECO:0000313" key="17">
    <source>
        <dbReference type="EMBL" id="MBB3928517.1"/>
    </source>
</evidence>
<dbReference type="InterPro" id="IPR042097">
    <property type="entry name" value="Aminopeptidase_N-like_N_sf"/>
</dbReference>
<dbReference type="Gene3D" id="2.60.40.1730">
    <property type="entry name" value="tricorn interacting facor f3 domain"/>
    <property type="match status" value="1"/>
</dbReference>
<comment type="similarity">
    <text evidence="3">Belongs to the peptidase M1 family.</text>
</comment>
<name>A0A7W6BNP6_9SPHN</name>
<dbReference type="PANTHER" id="PTHR46322:SF1">
    <property type="entry name" value="PUROMYCIN-SENSITIVE AMINOPEPTIDASE"/>
    <property type="match status" value="1"/>
</dbReference>
<organism evidence="17 18">
    <name type="scientific">Sphingobium jiangsuense</name>
    <dbReference type="NCBI Taxonomy" id="870476"/>
    <lineage>
        <taxon>Bacteria</taxon>
        <taxon>Pseudomonadati</taxon>
        <taxon>Pseudomonadota</taxon>
        <taxon>Alphaproteobacteria</taxon>
        <taxon>Sphingomonadales</taxon>
        <taxon>Sphingomonadaceae</taxon>
        <taxon>Sphingobium</taxon>
    </lineage>
</organism>
<keyword evidence="10" id="KW-0862">Zinc</keyword>
<dbReference type="Gene3D" id="1.10.390.10">
    <property type="entry name" value="Neutral Protease Domain 2"/>
    <property type="match status" value="1"/>
</dbReference>
<dbReference type="InterPro" id="IPR045357">
    <property type="entry name" value="Aminopeptidase_N-like_N"/>
</dbReference>
<dbReference type="AlphaFoldDB" id="A0A7W6BNP6"/>
<keyword evidence="6 17" id="KW-0031">Aminopeptidase</keyword>
<evidence type="ECO:0000259" key="15">
    <source>
        <dbReference type="Pfam" id="PF17432"/>
    </source>
</evidence>
<comment type="cofactor">
    <cofactor evidence="2">
        <name>Zn(2+)</name>
        <dbReference type="ChEBI" id="CHEBI:29105"/>
    </cofactor>
</comment>
<dbReference type="SUPFAM" id="SSF63737">
    <property type="entry name" value="Leukotriene A4 hydrolase N-terminal domain"/>
    <property type="match status" value="1"/>
</dbReference>
<evidence type="ECO:0000256" key="7">
    <source>
        <dbReference type="ARBA" id="ARBA00022670"/>
    </source>
</evidence>
<dbReference type="Gene3D" id="3.30.2010.30">
    <property type="match status" value="1"/>
</dbReference>
<dbReference type="EC" id="3.4.11.2" evidence="4 12"/>
<dbReference type="GO" id="GO:0008237">
    <property type="term" value="F:metallopeptidase activity"/>
    <property type="evidence" value="ECO:0007669"/>
    <property type="project" value="UniProtKB-UniRule"/>
</dbReference>
<evidence type="ECO:0000256" key="10">
    <source>
        <dbReference type="ARBA" id="ARBA00022833"/>
    </source>
</evidence>
<gene>
    <name evidence="17" type="ORF">GGR43_004262</name>
</gene>